<dbReference type="EMBL" id="CAJJDO010000098">
    <property type="protein sequence ID" value="CAD8191121.1"/>
    <property type="molecule type" value="Genomic_DNA"/>
</dbReference>
<dbReference type="OrthoDB" id="294473at2759"/>
<gene>
    <name evidence="1" type="ORF">PPENT_87.1.T0980091</name>
</gene>
<accession>A0A8S1WQZ5</accession>
<organism evidence="1 2">
    <name type="scientific">Paramecium pentaurelia</name>
    <dbReference type="NCBI Taxonomy" id="43138"/>
    <lineage>
        <taxon>Eukaryota</taxon>
        <taxon>Sar</taxon>
        <taxon>Alveolata</taxon>
        <taxon>Ciliophora</taxon>
        <taxon>Intramacronucleata</taxon>
        <taxon>Oligohymenophorea</taxon>
        <taxon>Peniculida</taxon>
        <taxon>Parameciidae</taxon>
        <taxon>Paramecium</taxon>
    </lineage>
</organism>
<reference evidence="1" key="1">
    <citation type="submission" date="2021-01" db="EMBL/GenBank/DDBJ databases">
        <authorList>
            <consortium name="Genoscope - CEA"/>
            <person name="William W."/>
        </authorList>
    </citation>
    <scope>NUCLEOTIDE SEQUENCE</scope>
</reference>
<keyword evidence="2" id="KW-1185">Reference proteome</keyword>
<proteinExistence type="predicted"/>
<name>A0A8S1WQZ5_9CILI</name>
<comment type="caution">
    <text evidence="1">The sequence shown here is derived from an EMBL/GenBank/DDBJ whole genome shotgun (WGS) entry which is preliminary data.</text>
</comment>
<evidence type="ECO:0000313" key="2">
    <source>
        <dbReference type="Proteomes" id="UP000689195"/>
    </source>
</evidence>
<dbReference type="AlphaFoldDB" id="A0A8S1WQZ5"/>
<sequence>MFKPTVTYCEIQKKQKIIIGMHLFELPNRQPYFTIVGSRNAQRQKTRSQNQNKKLEFLTSKHMSTLPVTPASKSPSFLESSRLLVLKQVNLTPRIKQLKPKKQVQIRQQKTENFNKICNQSLRLNQSLVIPQQKKVKNSIRIQQIDSQPSDQQDFIDYVCIQKLI</sequence>
<protein>
    <submittedName>
        <fullName evidence="1">Uncharacterized protein</fullName>
    </submittedName>
</protein>
<evidence type="ECO:0000313" key="1">
    <source>
        <dbReference type="EMBL" id="CAD8191121.1"/>
    </source>
</evidence>
<dbReference type="Proteomes" id="UP000689195">
    <property type="component" value="Unassembled WGS sequence"/>
</dbReference>